<feature type="compositionally biased region" description="Low complexity" evidence="1">
    <location>
        <begin position="191"/>
        <end position="220"/>
    </location>
</feature>
<reference evidence="5" key="1">
    <citation type="submission" date="2017-08" db="EMBL/GenBank/DDBJ databases">
        <authorList>
            <person name="Varghese N."/>
            <person name="Submissions S."/>
        </authorList>
    </citation>
    <scope>NUCLEOTIDE SEQUENCE [LARGE SCALE GENOMIC DNA]</scope>
    <source>
        <strain evidence="5">JC23</strain>
    </source>
</reference>
<feature type="compositionally biased region" description="Low complexity" evidence="1">
    <location>
        <begin position="250"/>
        <end position="298"/>
    </location>
</feature>
<keyword evidence="5" id="KW-1185">Reference proteome</keyword>
<protein>
    <submittedName>
        <fullName evidence="4">Anti-sigma factor-like protein</fullName>
    </submittedName>
</protein>
<feature type="transmembrane region" description="Helical" evidence="2">
    <location>
        <begin position="58"/>
        <end position="78"/>
    </location>
</feature>
<feature type="compositionally biased region" description="Low complexity" evidence="1">
    <location>
        <begin position="229"/>
        <end position="240"/>
    </location>
</feature>
<dbReference type="PROSITE" id="PS51849">
    <property type="entry name" value="RSGI_N"/>
    <property type="match status" value="1"/>
</dbReference>
<accession>A0A285U6S5</accession>
<evidence type="ECO:0000256" key="2">
    <source>
        <dbReference type="SAM" id="Phobius"/>
    </source>
</evidence>
<organism evidence="4 5">
    <name type="scientific">Ureibacillus acetophenoni</name>
    <dbReference type="NCBI Taxonomy" id="614649"/>
    <lineage>
        <taxon>Bacteria</taxon>
        <taxon>Bacillati</taxon>
        <taxon>Bacillota</taxon>
        <taxon>Bacilli</taxon>
        <taxon>Bacillales</taxon>
        <taxon>Caryophanaceae</taxon>
        <taxon>Ureibacillus</taxon>
    </lineage>
</organism>
<feature type="compositionally biased region" description="Basic and acidic residues" evidence="1">
    <location>
        <begin position="179"/>
        <end position="190"/>
    </location>
</feature>
<feature type="region of interest" description="Disordered" evidence="1">
    <location>
        <begin position="166"/>
        <end position="298"/>
    </location>
</feature>
<keyword evidence="2" id="KW-0812">Transmembrane</keyword>
<name>A0A285U6S5_9BACL</name>
<evidence type="ECO:0000313" key="4">
    <source>
        <dbReference type="EMBL" id="SOC37387.1"/>
    </source>
</evidence>
<dbReference type="RefSeq" id="WP_097148817.1">
    <property type="nucleotide sequence ID" value="NZ_OBQC01000003.1"/>
</dbReference>
<feature type="compositionally biased region" description="Polar residues" evidence="1">
    <location>
        <begin position="166"/>
        <end position="175"/>
    </location>
</feature>
<evidence type="ECO:0000313" key="5">
    <source>
        <dbReference type="Proteomes" id="UP000219252"/>
    </source>
</evidence>
<evidence type="ECO:0000259" key="3">
    <source>
        <dbReference type="PROSITE" id="PS51849"/>
    </source>
</evidence>
<dbReference type="OrthoDB" id="9800626at2"/>
<proteinExistence type="predicted"/>
<dbReference type="InterPro" id="IPR024449">
    <property type="entry name" value="Anti-sigma_RsgI_N"/>
</dbReference>
<dbReference type="Pfam" id="PF12791">
    <property type="entry name" value="RsgI_N"/>
    <property type="match status" value="1"/>
</dbReference>
<keyword evidence="2" id="KW-1133">Transmembrane helix</keyword>
<dbReference type="Proteomes" id="UP000219252">
    <property type="component" value="Unassembled WGS sequence"/>
</dbReference>
<evidence type="ECO:0000256" key="1">
    <source>
        <dbReference type="SAM" id="MobiDB-lite"/>
    </source>
</evidence>
<gene>
    <name evidence="4" type="ORF">SAMN05877842_103178</name>
</gene>
<dbReference type="AlphaFoldDB" id="A0A285U6S5"/>
<dbReference type="EMBL" id="OBQC01000003">
    <property type="protein sequence ID" value="SOC37387.1"/>
    <property type="molecule type" value="Genomic_DNA"/>
</dbReference>
<keyword evidence="2" id="KW-0472">Membrane</keyword>
<sequence length="298" mass="33321">MRTYKGIVCEINKNYMIFMTADGEFLRGTPLVTNAQIGDDVEFQLFATSFLSKKRKSFIIAPALVAAVIMIFLVTALFPSTNSAYAFVQIGNELELGIDEEGTVISVKPINNEPTYALDTKLEGLPIDLALTKAITQIEKHNETVPITTKFNDDQPSKAKEKILNTVNKAKNKQSLDGPIRKKNLEDNKNNNKQNSNTHNSNNGQKQNNSNSSSNKQNHQLKNEEQLKQNKSSNYNNENHNGNKDKQNPEKNNNGKNNMNENNSQNNKNSNNQNNVNPNNNQNNGNPNKNNQNKGTSE</sequence>
<feature type="domain" description="RsgI N-terminal anti-sigma" evidence="3">
    <location>
        <begin position="4"/>
        <end position="52"/>
    </location>
</feature>